<dbReference type="PATRIC" id="fig|1393736.3.peg.3058"/>
<evidence type="ECO:0000313" key="4">
    <source>
        <dbReference type="Proteomes" id="UP000023464"/>
    </source>
</evidence>
<feature type="domain" description="HTH luxR-type" evidence="2">
    <location>
        <begin position="143"/>
        <end position="208"/>
    </location>
</feature>
<dbReference type="SUPFAM" id="SSF46894">
    <property type="entry name" value="C-terminal effector domain of the bipartite response regulators"/>
    <property type="match status" value="1"/>
</dbReference>
<evidence type="ECO:0000256" key="1">
    <source>
        <dbReference type="ARBA" id="ARBA00023125"/>
    </source>
</evidence>
<gene>
    <name evidence="3" type="ORF">BA1DRAFT_02983</name>
</gene>
<keyword evidence="1" id="KW-0238">DNA-binding</keyword>
<dbReference type="InterPro" id="IPR036388">
    <property type="entry name" value="WH-like_DNA-bd_sf"/>
</dbReference>
<dbReference type="Gene3D" id="1.10.10.10">
    <property type="entry name" value="Winged helix-like DNA-binding domain superfamily/Winged helix DNA-binding domain"/>
    <property type="match status" value="1"/>
</dbReference>
<reference evidence="3 4" key="1">
    <citation type="submission" date="2014-03" db="EMBL/GenBank/DDBJ databases">
        <title>Draft Genome of Photorhabdus luminescens BA1, an Egyptian Isolate.</title>
        <authorList>
            <person name="Ghazal S."/>
            <person name="Hurst S.G.IV."/>
            <person name="Morris K."/>
            <person name="Thomas K."/>
            <person name="Tisa L.S."/>
        </authorList>
    </citation>
    <scope>NUCLEOTIDE SEQUENCE [LARGE SCALE GENOMIC DNA]</scope>
    <source>
        <strain evidence="3 4">BA1</strain>
    </source>
</reference>
<dbReference type="AlphaFoldDB" id="A0A022PEB6"/>
<dbReference type="InterPro" id="IPR000792">
    <property type="entry name" value="Tscrpt_reg_LuxR_C"/>
</dbReference>
<accession>A0A022PEB6</accession>
<sequence>MKTTNNISAQVINTIKHSHDPWGIKDKSTCFIYENKAMAMLQDIPLNLNVEGRFDCELPWAGAIFEEQFQRHDRTVMRLEKSICSLETHRFGKEKHLCSYFFEKSPFYSEDNECIGIIFHGRKAEALSLKEFFNGKLPPSIMFCSPSEQFSQQEWEIIFLFLAKYSRKEISERLNISYQSVKDQIEKTYQKLKVSSDSQFEEYCRINNFNLYIPERFLFPYL</sequence>
<protein>
    <submittedName>
        <fullName evidence="3">ATP-dependent transcriptional regulator</fullName>
    </submittedName>
</protein>
<dbReference type="Pfam" id="PF08448">
    <property type="entry name" value="PAS_4"/>
    <property type="match status" value="1"/>
</dbReference>
<proteinExistence type="predicted"/>
<organism evidence="3 4">
    <name type="scientific">Photorhabdus aegyptia</name>
    <dbReference type="NCBI Taxonomy" id="2805098"/>
    <lineage>
        <taxon>Bacteria</taxon>
        <taxon>Pseudomonadati</taxon>
        <taxon>Pseudomonadota</taxon>
        <taxon>Gammaproteobacteria</taxon>
        <taxon>Enterobacterales</taxon>
        <taxon>Morganellaceae</taxon>
        <taxon>Photorhabdus</taxon>
    </lineage>
</organism>
<dbReference type="InterPro" id="IPR016032">
    <property type="entry name" value="Sig_transdc_resp-reg_C-effctor"/>
</dbReference>
<dbReference type="InterPro" id="IPR013656">
    <property type="entry name" value="PAS_4"/>
</dbReference>
<dbReference type="PROSITE" id="PS50043">
    <property type="entry name" value="HTH_LUXR_2"/>
    <property type="match status" value="1"/>
</dbReference>
<dbReference type="Proteomes" id="UP000023464">
    <property type="component" value="Unassembled WGS sequence"/>
</dbReference>
<dbReference type="GO" id="GO:0003677">
    <property type="term" value="F:DNA binding"/>
    <property type="evidence" value="ECO:0007669"/>
    <property type="project" value="UniProtKB-KW"/>
</dbReference>
<dbReference type="Pfam" id="PF00196">
    <property type="entry name" value="GerE"/>
    <property type="match status" value="1"/>
</dbReference>
<keyword evidence="4" id="KW-1185">Reference proteome</keyword>
<evidence type="ECO:0000259" key="2">
    <source>
        <dbReference type="PROSITE" id="PS50043"/>
    </source>
</evidence>
<evidence type="ECO:0000313" key="3">
    <source>
        <dbReference type="EMBL" id="EYU14477.1"/>
    </source>
</evidence>
<comment type="caution">
    <text evidence="3">The sequence shown here is derived from an EMBL/GenBank/DDBJ whole genome shotgun (WGS) entry which is preliminary data.</text>
</comment>
<dbReference type="RefSeq" id="WP_036780458.1">
    <property type="nucleotide sequence ID" value="NZ_CAWLTM010000069.1"/>
</dbReference>
<name>A0A022PEB6_9GAMM</name>
<dbReference type="SMART" id="SM00421">
    <property type="entry name" value="HTH_LUXR"/>
    <property type="match status" value="1"/>
</dbReference>
<dbReference type="GO" id="GO:0006355">
    <property type="term" value="P:regulation of DNA-templated transcription"/>
    <property type="evidence" value="ECO:0007669"/>
    <property type="project" value="InterPro"/>
</dbReference>
<dbReference type="EMBL" id="JFGV01000046">
    <property type="protein sequence ID" value="EYU14477.1"/>
    <property type="molecule type" value="Genomic_DNA"/>
</dbReference>